<dbReference type="SUPFAM" id="SSF50494">
    <property type="entry name" value="Trypsin-like serine proteases"/>
    <property type="match status" value="1"/>
</dbReference>
<accession>A0A137ZJI4</accession>
<name>A0A137ZJI4_9ACTN</name>
<sequence length="330" mass="32891">MRRIDSDDRLTRAARALIAVAAAAALAATAGCGADATDSPAASSAATGTSGAATSTGAATSAGAAHTVAAAEAGVSWAPAAQATLHPGVQAYTGDSQCTTNFVFTDAKGEVYLGQAAHCGYTGTDKLPNGCTAQTVPLGTAVDLRTGGSVRAEGTTKATGSLAFSSWRTMQEAGEKGADLCADNDFALIRLPKSAVGSVNPSIPTWGGPVGLGVDRVHAGERVFGYGDSSLRGGVNALSPHRGTLQSPEPDAGGWAHTVTAARPGVPGDSGAAYVDSEGYALGTLSTLSLGVPPRNSLSDLSRELRYAQEHSGIAGLRLVLGTEPFHAGG</sequence>
<dbReference type="EMBL" id="LSRE01000013">
    <property type="protein sequence ID" value="KXO98344.1"/>
    <property type="molecule type" value="Genomic_DNA"/>
</dbReference>
<evidence type="ECO:0000313" key="2">
    <source>
        <dbReference type="EMBL" id="KXO98344.1"/>
    </source>
</evidence>
<evidence type="ECO:0000256" key="1">
    <source>
        <dbReference type="SAM" id="SignalP"/>
    </source>
</evidence>
<evidence type="ECO:0000313" key="3">
    <source>
        <dbReference type="Proteomes" id="UP000070409"/>
    </source>
</evidence>
<feature type="chain" id="PRO_5046215271" description="Serine protease" evidence="1">
    <location>
        <begin position="28"/>
        <end position="330"/>
    </location>
</feature>
<protein>
    <recommendedName>
        <fullName evidence="4">Serine protease</fullName>
    </recommendedName>
</protein>
<proteinExistence type="predicted"/>
<organism evidence="2 3">
    <name type="scientific">Tsukamurella pseudospumae</name>
    <dbReference type="NCBI Taxonomy" id="239498"/>
    <lineage>
        <taxon>Bacteria</taxon>
        <taxon>Bacillati</taxon>
        <taxon>Actinomycetota</taxon>
        <taxon>Actinomycetes</taxon>
        <taxon>Mycobacteriales</taxon>
        <taxon>Tsukamurellaceae</taxon>
        <taxon>Tsukamurella</taxon>
    </lineage>
</organism>
<feature type="signal peptide" evidence="1">
    <location>
        <begin position="1"/>
        <end position="27"/>
    </location>
</feature>
<keyword evidence="3" id="KW-1185">Reference proteome</keyword>
<comment type="caution">
    <text evidence="2">The sequence shown here is derived from an EMBL/GenBank/DDBJ whole genome shotgun (WGS) entry which is preliminary data.</text>
</comment>
<reference evidence="2 3" key="1">
    <citation type="submission" date="2016-02" db="EMBL/GenBank/DDBJ databases">
        <authorList>
            <person name="Teng J.L."/>
            <person name="Tang Y."/>
            <person name="Huang Y."/>
            <person name="Guo F."/>
            <person name="Wei W."/>
            <person name="Chen J.H."/>
            <person name="Wong S.Y."/>
            <person name="Lau S.K."/>
            <person name="Woo P.C."/>
        </authorList>
    </citation>
    <scope>NUCLEOTIDE SEQUENCE [LARGE SCALE GENOMIC DNA]</scope>
    <source>
        <strain evidence="2 3">JCM 13375</strain>
    </source>
</reference>
<dbReference type="Proteomes" id="UP000070409">
    <property type="component" value="Unassembled WGS sequence"/>
</dbReference>
<dbReference type="InterPro" id="IPR009003">
    <property type="entry name" value="Peptidase_S1_PA"/>
</dbReference>
<dbReference type="RefSeq" id="WP_231855521.1">
    <property type="nucleotide sequence ID" value="NZ_LSRE01000013.1"/>
</dbReference>
<gene>
    <name evidence="2" type="ORF">AXK61_20200</name>
</gene>
<keyword evidence="1" id="KW-0732">Signal</keyword>
<evidence type="ECO:0008006" key="4">
    <source>
        <dbReference type="Google" id="ProtNLM"/>
    </source>
</evidence>
<dbReference type="PROSITE" id="PS51257">
    <property type="entry name" value="PROKAR_LIPOPROTEIN"/>
    <property type="match status" value="1"/>
</dbReference>